<dbReference type="Gene3D" id="1.10.555.10">
    <property type="entry name" value="Rho GTPase activation protein"/>
    <property type="match status" value="1"/>
</dbReference>
<organism evidence="2 3">
    <name type="scientific">Mucor velutinosus</name>
    <dbReference type="NCBI Taxonomy" id="708070"/>
    <lineage>
        <taxon>Eukaryota</taxon>
        <taxon>Fungi</taxon>
        <taxon>Fungi incertae sedis</taxon>
        <taxon>Mucoromycota</taxon>
        <taxon>Mucoromycotina</taxon>
        <taxon>Mucoromycetes</taxon>
        <taxon>Mucorales</taxon>
        <taxon>Mucorineae</taxon>
        <taxon>Mucoraceae</taxon>
        <taxon>Mucor</taxon>
    </lineage>
</organism>
<gene>
    <name evidence="2" type="ORF">ATC70_007925</name>
</gene>
<dbReference type="SUPFAM" id="SSF48350">
    <property type="entry name" value="GTPase activation domain, GAP"/>
    <property type="match status" value="1"/>
</dbReference>
<dbReference type="InterPro" id="IPR036865">
    <property type="entry name" value="CRAL-TRIO_dom_sf"/>
</dbReference>
<keyword evidence="3" id="KW-1185">Reference proteome</keyword>
<sequence>MSKSYQHVFNLANKIISPKFGDKVLYLAILDELDKIIDLAHVAIPHEVVEYELALPPTHCLRIITTTITTNRNRGLEDLAKVEGIDISNQNDVYIPTVVQRLVEQVRSIGLQREGIFRKSPSNADLSKARDDLDQDHDMHIEHLDVHTTASLLKMFLACLPWPLIPSEFVAMHSQNEDATDLGQKLRDHYKDKPHHFALLHYLVSFLAQVSEHSDCNKMTVHNLAIVFSPSLIRSTVAFSDILTSPADAAVYLGQMKLHMAFIEFLFQEKDAVFSTR</sequence>
<dbReference type="PANTHER" id="PTHR45808">
    <property type="entry name" value="RHO GTPASE-ACTIVATING PROTEIN 68F"/>
    <property type="match status" value="1"/>
</dbReference>
<dbReference type="CDD" id="cd00159">
    <property type="entry name" value="RhoGAP"/>
    <property type="match status" value="1"/>
</dbReference>
<accession>A0AAN7HW93</accession>
<dbReference type="InterPro" id="IPR008936">
    <property type="entry name" value="Rho_GTPase_activation_prot"/>
</dbReference>
<dbReference type="PROSITE" id="PS50238">
    <property type="entry name" value="RHOGAP"/>
    <property type="match status" value="1"/>
</dbReference>
<dbReference type="GO" id="GO:0005096">
    <property type="term" value="F:GTPase activator activity"/>
    <property type="evidence" value="ECO:0007669"/>
    <property type="project" value="TreeGrafter"/>
</dbReference>
<dbReference type="Gene3D" id="3.40.525.10">
    <property type="entry name" value="CRAL-TRIO lipid binding domain"/>
    <property type="match status" value="1"/>
</dbReference>
<dbReference type="Pfam" id="PF00620">
    <property type="entry name" value="RhoGAP"/>
    <property type="match status" value="1"/>
</dbReference>
<proteinExistence type="predicted"/>
<dbReference type="InterPro" id="IPR000198">
    <property type="entry name" value="RhoGAP_dom"/>
</dbReference>
<evidence type="ECO:0000313" key="2">
    <source>
        <dbReference type="EMBL" id="KAK4509572.1"/>
    </source>
</evidence>
<dbReference type="EMBL" id="JASEJX010000039">
    <property type="protein sequence ID" value="KAK4509572.1"/>
    <property type="molecule type" value="Genomic_DNA"/>
</dbReference>
<reference evidence="2 3" key="1">
    <citation type="submission" date="2022-11" db="EMBL/GenBank/DDBJ databases">
        <title>Mucor velutinosus strain NIH1002 WGS.</title>
        <authorList>
            <person name="Subramanian P."/>
            <person name="Mullikin J.C."/>
            <person name="Segre J.A."/>
            <person name="Zelazny A.M."/>
        </authorList>
    </citation>
    <scope>NUCLEOTIDE SEQUENCE [LARGE SCALE GENOMIC DNA]</scope>
    <source>
        <strain evidence="2 3">NIH1002</strain>
    </source>
</reference>
<dbReference type="AlphaFoldDB" id="A0AAN7HW93"/>
<dbReference type="GeneID" id="89951611"/>
<dbReference type="GO" id="GO:0007264">
    <property type="term" value="P:small GTPase-mediated signal transduction"/>
    <property type="evidence" value="ECO:0007669"/>
    <property type="project" value="TreeGrafter"/>
</dbReference>
<dbReference type="RefSeq" id="XP_064676238.1">
    <property type="nucleotide sequence ID" value="XM_064827181.1"/>
</dbReference>
<evidence type="ECO:0000313" key="3">
    <source>
        <dbReference type="Proteomes" id="UP001304243"/>
    </source>
</evidence>
<name>A0AAN7HW93_9FUNG</name>
<protein>
    <recommendedName>
        <fullName evidence="1">Rho-GAP domain-containing protein</fullName>
    </recommendedName>
</protein>
<dbReference type="GO" id="GO:0005737">
    <property type="term" value="C:cytoplasm"/>
    <property type="evidence" value="ECO:0007669"/>
    <property type="project" value="TreeGrafter"/>
</dbReference>
<dbReference type="Proteomes" id="UP001304243">
    <property type="component" value="Unassembled WGS sequence"/>
</dbReference>
<comment type="caution">
    <text evidence="2">The sequence shown here is derived from an EMBL/GenBank/DDBJ whole genome shotgun (WGS) entry which is preliminary data.</text>
</comment>
<feature type="domain" description="Rho-GAP" evidence="1">
    <location>
        <begin position="85"/>
        <end position="274"/>
    </location>
</feature>
<evidence type="ECO:0000259" key="1">
    <source>
        <dbReference type="PROSITE" id="PS50238"/>
    </source>
</evidence>
<dbReference type="SMART" id="SM00324">
    <property type="entry name" value="RhoGAP"/>
    <property type="match status" value="1"/>
</dbReference>
<dbReference type="PANTHER" id="PTHR45808:SF2">
    <property type="entry name" value="RHO GTPASE-ACTIVATING PROTEIN 68F"/>
    <property type="match status" value="1"/>
</dbReference>